<name>A0ABT4Q978_9BACL</name>
<accession>A0ABT4Q978</accession>
<reference evidence="2 3" key="1">
    <citation type="submission" date="2022-12" db="EMBL/GenBank/DDBJ databases">
        <title>Draft genome sequence of Paenibacillus sp. dW9.</title>
        <authorList>
            <person name="Choi E.-W."/>
            <person name="Kim D.-U."/>
        </authorList>
    </citation>
    <scope>NUCLEOTIDE SEQUENCE [LARGE SCALE GENOMIC DNA]</scope>
    <source>
        <strain evidence="3">dW9</strain>
    </source>
</reference>
<feature type="domain" description="Nudix hydrolase" evidence="1">
    <location>
        <begin position="3"/>
        <end position="133"/>
    </location>
</feature>
<sequence>MLKARMMATAMLFNGGDMLMMKRSPTRTLSPGQWAAVGGHLEPHEINDPQAAVLREIHEETGLLPEELSDLRMQYILIRLNQNEVRQQFIYTAFASRRDIRQSDEGDLHWIPRDRVLDRDIPFIFRSLLEHYWEQGPSSHVWIGTAGFTASKAATVHWTQLIDPQQI</sequence>
<dbReference type="Pfam" id="PF00293">
    <property type="entry name" value="NUDIX"/>
    <property type="match status" value="1"/>
</dbReference>
<keyword evidence="3" id="KW-1185">Reference proteome</keyword>
<gene>
    <name evidence="2" type="ORF">O9H85_13195</name>
</gene>
<dbReference type="RefSeq" id="WP_269881863.1">
    <property type="nucleotide sequence ID" value="NZ_JAQAGZ010000007.1"/>
</dbReference>
<evidence type="ECO:0000313" key="2">
    <source>
        <dbReference type="EMBL" id="MCZ8513366.1"/>
    </source>
</evidence>
<dbReference type="Gene3D" id="3.90.79.10">
    <property type="entry name" value="Nucleoside Triphosphate Pyrophosphohydrolase"/>
    <property type="match status" value="1"/>
</dbReference>
<organism evidence="2 3">
    <name type="scientific">Paenibacillus gyeongsangnamensis</name>
    <dbReference type="NCBI Taxonomy" id="3388067"/>
    <lineage>
        <taxon>Bacteria</taxon>
        <taxon>Bacillati</taxon>
        <taxon>Bacillota</taxon>
        <taxon>Bacilli</taxon>
        <taxon>Bacillales</taxon>
        <taxon>Paenibacillaceae</taxon>
        <taxon>Paenibacillus</taxon>
    </lineage>
</organism>
<dbReference type="Proteomes" id="UP001527882">
    <property type="component" value="Unassembled WGS sequence"/>
</dbReference>
<protein>
    <submittedName>
        <fullName evidence="2">NUDIX domain-containing protein</fullName>
    </submittedName>
</protein>
<evidence type="ECO:0000259" key="1">
    <source>
        <dbReference type="PROSITE" id="PS51462"/>
    </source>
</evidence>
<proteinExistence type="predicted"/>
<dbReference type="SUPFAM" id="SSF55811">
    <property type="entry name" value="Nudix"/>
    <property type="match status" value="1"/>
</dbReference>
<dbReference type="PROSITE" id="PS51462">
    <property type="entry name" value="NUDIX"/>
    <property type="match status" value="1"/>
</dbReference>
<comment type="caution">
    <text evidence="2">The sequence shown here is derived from an EMBL/GenBank/DDBJ whole genome shotgun (WGS) entry which is preliminary data.</text>
</comment>
<dbReference type="InterPro" id="IPR015797">
    <property type="entry name" value="NUDIX_hydrolase-like_dom_sf"/>
</dbReference>
<evidence type="ECO:0000313" key="3">
    <source>
        <dbReference type="Proteomes" id="UP001527882"/>
    </source>
</evidence>
<dbReference type="InterPro" id="IPR000086">
    <property type="entry name" value="NUDIX_hydrolase_dom"/>
</dbReference>
<dbReference type="EMBL" id="JAQAGZ010000007">
    <property type="protein sequence ID" value="MCZ8513366.1"/>
    <property type="molecule type" value="Genomic_DNA"/>
</dbReference>